<evidence type="ECO:0000256" key="2">
    <source>
        <dbReference type="ARBA" id="ARBA00022475"/>
    </source>
</evidence>
<accession>A0A5R8Y0B0</accession>
<dbReference type="EMBL" id="VANU01000004">
    <property type="protein sequence ID" value="TLP37806.1"/>
    <property type="molecule type" value="Genomic_DNA"/>
</dbReference>
<keyword evidence="2" id="KW-1003">Cell membrane</keyword>
<evidence type="ECO:0000256" key="6">
    <source>
        <dbReference type="ARBA" id="ARBA00023315"/>
    </source>
</evidence>
<dbReference type="GO" id="GO:0016746">
    <property type="term" value="F:acyltransferase activity"/>
    <property type="evidence" value="ECO:0007669"/>
    <property type="project" value="UniProtKB-KW"/>
</dbReference>
<keyword evidence="8" id="KW-1185">Reference proteome</keyword>
<keyword evidence="4" id="KW-0808">Transferase</keyword>
<name>A0A5R8Y0B0_9BACT</name>
<protein>
    <recommendedName>
        <fullName evidence="9">Lipid A biosynthesis lauroyl acyltransferase</fullName>
    </recommendedName>
</protein>
<dbReference type="GO" id="GO:0005886">
    <property type="term" value="C:plasma membrane"/>
    <property type="evidence" value="ECO:0007669"/>
    <property type="project" value="UniProtKB-SubCell"/>
</dbReference>
<comment type="caution">
    <text evidence="7">The sequence shown here is derived from an EMBL/GenBank/DDBJ whole genome shotgun (WGS) entry which is preliminary data.</text>
</comment>
<dbReference type="GO" id="GO:0009247">
    <property type="term" value="P:glycolipid biosynthetic process"/>
    <property type="evidence" value="ECO:0007669"/>
    <property type="project" value="UniProtKB-ARBA"/>
</dbReference>
<reference evidence="7 8" key="1">
    <citation type="submission" date="2019-05" db="EMBL/GenBank/DDBJ databases">
        <title>Arcobacter sp. nov., isolated from sea sediment.</title>
        <authorList>
            <person name="Kim W."/>
        </authorList>
    </citation>
    <scope>NUCLEOTIDE SEQUENCE [LARGE SCALE GENOMIC DNA]</scope>
    <source>
        <strain evidence="7 8">CAU 1517</strain>
    </source>
</reference>
<dbReference type="AlphaFoldDB" id="A0A5R8Y0B0"/>
<evidence type="ECO:0000256" key="4">
    <source>
        <dbReference type="ARBA" id="ARBA00022679"/>
    </source>
</evidence>
<evidence type="ECO:0000313" key="7">
    <source>
        <dbReference type="EMBL" id="TLP37806.1"/>
    </source>
</evidence>
<dbReference type="Pfam" id="PF03279">
    <property type="entry name" value="Lip_A_acyltrans"/>
    <property type="match status" value="1"/>
</dbReference>
<organism evidence="7 8">
    <name type="scientific">Arcobacter arenosus</name>
    <dbReference type="NCBI Taxonomy" id="2576037"/>
    <lineage>
        <taxon>Bacteria</taxon>
        <taxon>Pseudomonadati</taxon>
        <taxon>Campylobacterota</taxon>
        <taxon>Epsilonproteobacteria</taxon>
        <taxon>Campylobacterales</taxon>
        <taxon>Arcobacteraceae</taxon>
        <taxon>Arcobacter</taxon>
    </lineage>
</organism>
<proteinExistence type="predicted"/>
<evidence type="ECO:0000256" key="5">
    <source>
        <dbReference type="ARBA" id="ARBA00023136"/>
    </source>
</evidence>
<evidence type="ECO:0000256" key="3">
    <source>
        <dbReference type="ARBA" id="ARBA00022519"/>
    </source>
</evidence>
<keyword evidence="5" id="KW-0472">Membrane</keyword>
<keyword evidence="6" id="KW-0012">Acyltransferase</keyword>
<dbReference type="RefSeq" id="WP_138152986.1">
    <property type="nucleotide sequence ID" value="NZ_VANU01000004.1"/>
</dbReference>
<dbReference type="PANTHER" id="PTHR30606">
    <property type="entry name" value="LIPID A BIOSYNTHESIS LAUROYL ACYLTRANSFERASE"/>
    <property type="match status" value="1"/>
</dbReference>
<dbReference type="Proteomes" id="UP000308901">
    <property type="component" value="Unassembled WGS sequence"/>
</dbReference>
<gene>
    <name evidence="7" type="ORF">FDK22_10875</name>
</gene>
<dbReference type="PANTHER" id="PTHR30606:SF10">
    <property type="entry name" value="PHOSPHATIDYLINOSITOL MANNOSIDE ACYLTRANSFERASE"/>
    <property type="match status" value="1"/>
</dbReference>
<evidence type="ECO:0000256" key="1">
    <source>
        <dbReference type="ARBA" id="ARBA00004533"/>
    </source>
</evidence>
<dbReference type="OrthoDB" id="9803456at2"/>
<keyword evidence="3" id="KW-0997">Cell inner membrane</keyword>
<dbReference type="CDD" id="cd07984">
    <property type="entry name" value="LPLAT_LABLAT-like"/>
    <property type="match status" value="1"/>
</dbReference>
<sequence length="302" mass="35532">MLEKILYRLFLIFVKFMQILPKKLRRGFFFILSRVVYFFARGTNKIIKANLDLVFDKKLSNEEIKEIQKYSYFNMTLWVLSQIENLTITDEELKSDVEIEGVEIIKKLQEEGHPIIMISAHFGNMEVLGCYFNKFVSPMVQVARESNFKEIDKFITKSRESSGAKIIFRKGAVKQLFKALSKKKIISLIIDQKASLKDSSVIRFLGKKANQSSTSAVLQRKFQAYVIPFAIFNKDDYKYKIKIYEPIKPIKTDDDKDDIEKLAQLHANAISDIIKTDPKQWFWPHKRFKNYYKEIYEKNSNN</sequence>
<evidence type="ECO:0000313" key="8">
    <source>
        <dbReference type="Proteomes" id="UP000308901"/>
    </source>
</evidence>
<comment type="subcellular location">
    <subcellularLocation>
        <location evidence="1">Cell inner membrane</location>
    </subcellularLocation>
</comment>
<dbReference type="InterPro" id="IPR004960">
    <property type="entry name" value="LipA_acyltrans"/>
</dbReference>
<evidence type="ECO:0008006" key="9">
    <source>
        <dbReference type="Google" id="ProtNLM"/>
    </source>
</evidence>